<dbReference type="Pfam" id="PF13646">
    <property type="entry name" value="HEAT_2"/>
    <property type="match status" value="1"/>
</dbReference>
<proteinExistence type="predicted"/>
<protein>
    <recommendedName>
        <fullName evidence="6">Doubled CXXCH domain-containing protein</fullName>
    </recommendedName>
</protein>
<feature type="domain" description="Doubled CXXCH motif" evidence="3">
    <location>
        <begin position="323"/>
        <end position="350"/>
    </location>
</feature>
<dbReference type="Pfam" id="PF13435">
    <property type="entry name" value="Cytochrome_C554"/>
    <property type="match status" value="2"/>
</dbReference>
<feature type="domain" description="Cytochrome c-552/4" evidence="4">
    <location>
        <begin position="43"/>
        <end position="69"/>
    </location>
</feature>
<dbReference type="Gene3D" id="1.25.10.10">
    <property type="entry name" value="Leucine-rich Repeat Variant"/>
    <property type="match status" value="1"/>
</dbReference>
<dbReference type="PANTHER" id="PTHR35038:SF8">
    <property type="entry name" value="C-TYPE POLYHEME CYTOCHROME OMCC"/>
    <property type="match status" value="1"/>
</dbReference>
<dbReference type="InterPro" id="IPR023155">
    <property type="entry name" value="Cyt_c-552/4"/>
</dbReference>
<dbReference type="Pfam" id="PF09699">
    <property type="entry name" value="Paired_CXXCH_1"/>
    <property type="match status" value="1"/>
</dbReference>
<dbReference type="RefSeq" id="WP_150549355.1">
    <property type="nucleotide sequence ID" value="NZ_LR215729.2"/>
</dbReference>
<dbReference type="InterPro" id="IPR019734">
    <property type="entry name" value="TPR_rpt"/>
</dbReference>
<dbReference type="Pfam" id="PF14559">
    <property type="entry name" value="TPR_19"/>
    <property type="match status" value="1"/>
</dbReference>
<evidence type="ECO:0000259" key="4">
    <source>
        <dbReference type="Pfam" id="PF13435"/>
    </source>
</evidence>
<evidence type="ECO:0000256" key="1">
    <source>
        <dbReference type="ARBA" id="ARBA00022729"/>
    </source>
</evidence>
<dbReference type="InterPro" id="IPR011989">
    <property type="entry name" value="ARM-like"/>
</dbReference>
<dbReference type="InterPro" id="IPR036280">
    <property type="entry name" value="Multihaem_cyt_sf"/>
</dbReference>
<dbReference type="InterPro" id="IPR051829">
    <property type="entry name" value="Multiheme_Cytochr_ET"/>
</dbReference>
<organism evidence="5">
    <name type="scientific">Pseudomonas marincola</name>
    <dbReference type="NCBI Taxonomy" id="437900"/>
    <lineage>
        <taxon>Bacteria</taxon>
        <taxon>Pseudomonadati</taxon>
        <taxon>Pseudomonadota</taxon>
        <taxon>Gammaproteobacteria</taxon>
        <taxon>Pseudomonadales</taxon>
        <taxon>Pseudomonadaceae</taxon>
        <taxon>Pseudomonas</taxon>
    </lineage>
</organism>
<name>A0A653E900_9PSED</name>
<dbReference type="SUPFAM" id="SSF48371">
    <property type="entry name" value="ARM repeat"/>
    <property type="match status" value="1"/>
</dbReference>
<dbReference type="SMART" id="SM00028">
    <property type="entry name" value="TPR"/>
    <property type="match status" value="4"/>
</dbReference>
<dbReference type="InterPro" id="IPR016024">
    <property type="entry name" value="ARM-type_fold"/>
</dbReference>
<dbReference type="Pfam" id="PF13181">
    <property type="entry name" value="TPR_8"/>
    <property type="match status" value="1"/>
</dbReference>
<reference evidence="5" key="1">
    <citation type="submission" date="2019-02" db="EMBL/GenBank/DDBJ databases">
        <authorList>
            <consortium name="Genoscope - CEA"/>
            <person name="William W."/>
        </authorList>
    </citation>
    <scope>NUCLEOTIDE SEQUENCE [LARGE SCALE GENOMIC DNA]</scope>
    <source>
        <strain evidence="5">YSy11</strain>
    </source>
</reference>
<sequence>MFSARLISLSWALCALFTQAIHAEPGKAPGLAEHSEGYASAQTCTACHVEETKAWKDSDHAWAMRLATPENVLGDFANAEFTDGKVNARFFKKADKFFVNTEGPDGKPTDFEIRYTFGFSPLQQYLVEMSRGRLQSLTIAWDSRPKAEGGQRWFSLYPGQHFTPDDPLHWTGRYQNWNAMCADCHSTNLLNNYDDKADAFATTWKEQNVGCQSCHGPAQAHVDWAEKAKEEGKPAGEYSALKDIGLQVDYAKLGSQGLVEQCASCHSRRQTLGIDAHVGKPLLDSAVPSTLRENLYHADGQIQGEVYVYGSFTQSKMYNAGVTCTDCHNPHTNKVKIEGNGLCMQCHTETPPKRFPSLQAKNYDTPEHHHHEVGSAGAQCVNCHMPEETYMVIDPRRDHSMRIPRPDLAAQTASPDACTTCHEDQKPEWASKAIEGWFGSPARPPHYGEDFHAARTGQPGSMEKLAAIITDLGKPAIVRATAADEIAAFGAPALPTLEQALKDKNPLVRNYAVSAFTTLPPVERVKRLLPLLDDPLQSVRDETVRALAGIPTIALPEASREPFKAALADYEKRLRGNASLPGNRLNLAVLLEREGRDLEAMDEYRAALKLDPYFTPARVNLVTLANNSLRPDEAEKSLRDGLALPDSPAPDRGNLAYMLALLLVEHGKPEEAVKWFGEAAQGLPGNPRIRYNQGLLLLQLKRVDEAKEALAAGLEQAGEDPDLLYAMIYLHGSTGDRKGAIGYLQRLMTVAPDDPRIEQAKSQLGVKAVRMSDLR</sequence>
<dbReference type="EMBL" id="LR215729">
    <property type="protein sequence ID" value="VEV99208.1"/>
    <property type="molecule type" value="Genomic_DNA"/>
</dbReference>
<evidence type="ECO:0000259" key="3">
    <source>
        <dbReference type="Pfam" id="PF09699"/>
    </source>
</evidence>
<feature type="signal peptide" evidence="2">
    <location>
        <begin position="1"/>
        <end position="23"/>
    </location>
</feature>
<accession>A0A653E900</accession>
<dbReference type="InterPro" id="IPR010177">
    <property type="entry name" value="Paired_CXXCH_1"/>
</dbReference>
<dbReference type="InterPro" id="IPR011990">
    <property type="entry name" value="TPR-like_helical_dom_sf"/>
</dbReference>
<evidence type="ECO:0000256" key="2">
    <source>
        <dbReference type="SAM" id="SignalP"/>
    </source>
</evidence>
<feature type="domain" description="Cytochrome c-552/4" evidence="4">
    <location>
        <begin position="178"/>
        <end position="216"/>
    </location>
</feature>
<keyword evidence="1 2" id="KW-0732">Signal</keyword>
<evidence type="ECO:0000313" key="5">
    <source>
        <dbReference type="EMBL" id="VEV99208.1"/>
    </source>
</evidence>
<dbReference type="AlphaFoldDB" id="A0A653E900"/>
<dbReference type="PANTHER" id="PTHR35038">
    <property type="entry name" value="DISSIMILATORY SULFITE REDUCTASE SIRA"/>
    <property type="match status" value="1"/>
</dbReference>
<dbReference type="SUPFAM" id="SSF48452">
    <property type="entry name" value="TPR-like"/>
    <property type="match status" value="1"/>
</dbReference>
<feature type="chain" id="PRO_5024822726" description="Doubled CXXCH domain-containing protein" evidence="2">
    <location>
        <begin position="24"/>
        <end position="775"/>
    </location>
</feature>
<dbReference type="Gene3D" id="1.10.1130.10">
    <property type="entry name" value="Flavocytochrome C3, Chain A"/>
    <property type="match status" value="2"/>
</dbReference>
<dbReference type="SUPFAM" id="SSF48695">
    <property type="entry name" value="Multiheme cytochromes"/>
    <property type="match status" value="1"/>
</dbReference>
<gene>
    <name evidence="5" type="ORF">PMYSY11_4165</name>
</gene>
<evidence type="ECO:0008006" key="6">
    <source>
        <dbReference type="Google" id="ProtNLM"/>
    </source>
</evidence>
<dbReference type="Gene3D" id="1.25.40.10">
    <property type="entry name" value="Tetratricopeptide repeat domain"/>
    <property type="match status" value="1"/>
</dbReference>